<feature type="compositionally biased region" description="Basic and acidic residues" evidence="1">
    <location>
        <begin position="1"/>
        <end position="11"/>
    </location>
</feature>
<organism evidence="2 3">
    <name type="scientific">Rhizophagus clarus</name>
    <dbReference type="NCBI Taxonomy" id="94130"/>
    <lineage>
        <taxon>Eukaryota</taxon>
        <taxon>Fungi</taxon>
        <taxon>Fungi incertae sedis</taxon>
        <taxon>Mucoromycota</taxon>
        <taxon>Glomeromycotina</taxon>
        <taxon>Glomeromycetes</taxon>
        <taxon>Glomerales</taxon>
        <taxon>Glomeraceae</taxon>
        <taxon>Rhizophagus</taxon>
    </lineage>
</organism>
<feature type="region of interest" description="Disordered" evidence="1">
    <location>
        <begin position="1"/>
        <end position="91"/>
    </location>
</feature>
<dbReference type="Proteomes" id="UP000615446">
    <property type="component" value="Unassembled WGS sequence"/>
</dbReference>
<proteinExistence type="predicted"/>
<feature type="compositionally biased region" description="Acidic residues" evidence="1">
    <location>
        <begin position="33"/>
        <end position="69"/>
    </location>
</feature>
<name>A0A8H3KT32_9GLOM</name>
<feature type="compositionally biased region" description="Basic and acidic residues" evidence="1">
    <location>
        <begin position="70"/>
        <end position="88"/>
    </location>
</feature>
<evidence type="ECO:0000256" key="1">
    <source>
        <dbReference type="SAM" id="MobiDB-lite"/>
    </source>
</evidence>
<gene>
    <name evidence="2" type="ORF">RCL2_000282500</name>
</gene>
<evidence type="ECO:0000313" key="2">
    <source>
        <dbReference type="EMBL" id="GES75383.1"/>
    </source>
</evidence>
<reference evidence="2" key="1">
    <citation type="submission" date="2019-10" db="EMBL/GenBank/DDBJ databases">
        <title>Conservation and host-specific expression of non-tandemly repeated heterogenous ribosome RNA gene in arbuscular mycorrhizal fungi.</title>
        <authorList>
            <person name="Maeda T."/>
            <person name="Kobayashi Y."/>
            <person name="Nakagawa T."/>
            <person name="Ezawa T."/>
            <person name="Yamaguchi K."/>
            <person name="Bino T."/>
            <person name="Nishimoto Y."/>
            <person name="Shigenobu S."/>
            <person name="Kawaguchi M."/>
        </authorList>
    </citation>
    <scope>NUCLEOTIDE SEQUENCE</scope>
    <source>
        <strain evidence="2">HR1</strain>
    </source>
</reference>
<dbReference type="EMBL" id="BLAL01000016">
    <property type="protein sequence ID" value="GES75383.1"/>
    <property type="molecule type" value="Genomic_DNA"/>
</dbReference>
<dbReference type="OrthoDB" id="2421660at2759"/>
<comment type="caution">
    <text evidence="2">The sequence shown here is derived from an EMBL/GenBank/DDBJ whole genome shotgun (WGS) entry which is preliminary data.</text>
</comment>
<accession>A0A8H3KT32</accession>
<sequence>MEVQYDYKDDDMISQYEYDDDDIISQYAFDNLYNEEEEEEEGTEGGGEEEEEEETEEGGEEEEEEEEEAEKGGDDHRQIVDEALDKNKMPSYDGDGEFAPYFENFTTASLFCWLQKHNISTSAYEDLVDVLHNFKFNPSHVVKNIRRFRE</sequence>
<protein>
    <submittedName>
        <fullName evidence="2">Uncharacterized protein</fullName>
    </submittedName>
</protein>
<dbReference type="AlphaFoldDB" id="A0A8H3KT32"/>
<evidence type="ECO:0000313" key="3">
    <source>
        <dbReference type="Proteomes" id="UP000615446"/>
    </source>
</evidence>